<feature type="transmembrane region" description="Helical" evidence="3">
    <location>
        <begin position="106"/>
        <end position="124"/>
    </location>
</feature>
<dbReference type="SUPFAM" id="SSF51735">
    <property type="entry name" value="NAD(P)-binding Rossmann-fold domains"/>
    <property type="match status" value="2"/>
</dbReference>
<evidence type="ECO:0000256" key="2">
    <source>
        <dbReference type="SAM" id="MobiDB-lite"/>
    </source>
</evidence>
<dbReference type="Pfam" id="PF02719">
    <property type="entry name" value="Polysacc_synt_2"/>
    <property type="match status" value="1"/>
</dbReference>
<dbReference type="AlphaFoldDB" id="N0B6Y4"/>
<evidence type="ECO:0000256" key="3">
    <source>
        <dbReference type="SAM" id="Phobius"/>
    </source>
</evidence>
<dbReference type="eggNOG" id="COG1086">
    <property type="taxonomic scope" value="Bacteria"/>
</dbReference>
<dbReference type="InterPro" id="IPR051203">
    <property type="entry name" value="Polysaccharide_Synthase-Rel"/>
</dbReference>
<organism evidence="5 6">
    <name type="scientific">Hyphomicrobium denitrificans 1NES1</name>
    <dbReference type="NCBI Taxonomy" id="670307"/>
    <lineage>
        <taxon>Bacteria</taxon>
        <taxon>Pseudomonadati</taxon>
        <taxon>Pseudomonadota</taxon>
        <taxon>Alphaproteobacteria</taxon>
        <taxon>Hyphomicrobiales</taxon>
        <taxon>Hyphomicrobiaceae</taxon>
        <taxon>Hyphomicrobium</taxon>
    </lineage>
</organism>
<evidence type="ECO:0000313" key="5">
    <source>
        <dbReference type="EMBL" id="AGK56306.1"/>
    </source>
</evidence>
<dbReference type="STRING" id="670307.HYPDE_23098"/>
<feature type="region of interest" description="Disordered" evidence="2">
    <location>
        <begin position="619"/>
        <end position="638"/>
    </location>
</feature>
<dbReference type="PANTHER" id="PTHR43318:SF1">
    <property type="entry name" value="POLYSACCHARIDE BIOSYNTHESIS PROTEIN EPSC-RELATED"/>
    <property type="match status" value="1"/>
</dbReference>
<evidence type="ECO:0000313" key="6">
    <source>
        <dbReference type="Proteomes" id="UP000005952"/>
    </source>
</evidence>
<dbReference type="CDD" id="cd05237">
    <property type="entry name" value="UDP_invert_4-6DH_SDR_e"/>
    <property type="match status" value="1"/>
</dbReference>
<dbReference type="PANTHER" id="PTHR43318">
    <property type="entry name" value="UDP-N-ACETYLGLUCOSAMINE 4,6-DEHYDRATASE"/>
    <property type="match status" value="1"/>
</dbReference>
<dbReference type="OrthoDB" id="9803111at2"/>
<sequence length="645" mass="70566">MPRYHKRAVLIVVDFILLSIALWVPLSLRFGVPYVPPTGGVAFVLVLAAPLTTIATLWRFKVYRVVTRFVGYRGTTQIALAVGLSTLIWALFVFMSGQNGMPRSVIIPYGIFGAVLLIGTRYAIKAILNSADITTAREFSHVPPKPTLIYGAGRMGIELLKTVRRARDRDIVAFIDSSPTLWRQYAGGIKVYPPSRLAGLIESESVCEVLVALSGSQKQERREVLKQLEQLPVSVKVLPAYEDFTSGHVGVNSLRDVDVNDLLGRDPVMPRPELLARNTRGKSVLVTGAGGSIGAELVRQVMRQSPRLVVLLEISEPALYRIELEMSEALAKLPADVVKPRLVPVLGSAGDDQLVNALLTEHRVETIYHAAAYKHVPMVECNPTAGITNNVLGTLVIAKAAVRCGVERFVLISTDKAVRPTNIMGASKRLSELVLQAEAAKQIGTVFTAVRFGNVLDSSGSVVPRFRKQIGAGGPVTVTHPDVVRYFMSISEAAELVVQAGAMATGGEVFVLQMGEPVRILDLARLMVRLSNREVRDESNPDGDIDIVFTGLRPGEKLFEELLIGARTEVTEHPRIYKSDEPFLSWNELKHELDVLKLATEAHDMAALRSVLMRTVEGYRPGSDSGPGEDALKTRSDEQVLRTIH</sequence>
<dbReference type="KEGG" id="hdt:HYPDE_23098"/>
<dbReference type="Pfam" id="PF13727">
    <property type="entry name" value="CoA_binding_3"/>
    <property type="match status" value="1"/>
</dbReference>
<comment type="similarity">
    <text evidence="1">Belongs to the polysaccharide synthase family.</text>
</comment>
<feature type="transmembrane region" description="Helical" evidence="3">
    <location>
        <begin position="38"/>
        <end position="58"/>
    </location>
</feature>
<evidence type="ECO:0000256" key="1">
    <source>
        <dbReference type="ARBA" id="ARBA00007430"/>
    </source>
</evidence>
<evidence type="ECO:0000259" key="4">
    <source>
        <dbReference type="Pfam" id="PF02719"/>
    </source>
</evidence>
<dbReference type="Gene3D" id="3.40.50.720">
    <property type="entry name" value="NAD(P)-binding Rossmann-like Domain"/>
    <property type="match status" value="2"/>
</dbReference>
<keyword evidence="3" id="KW-0472">Membrane</keyword>
<gene>
    <name evidence="5" type="ORF">HYPDE_23098</name>
</gene>
<dbReference type="InterPro" id="IPR036291">
    <property type="entry name" value="NAD(P)-bd_dom_sf"/>
</dbReference>
<name>N0B6Y4_9HYPH</name>
<keyword evidence="3" id="KW-0812">Transmembrane</keyword>
<dbReference type="InterPro" id="IPR003869">
    <property type="entry name" value="Polysac_CapD-like"/>
</dbReference>
<feature type="transmembrane region" description="Helical" evidence="3">
    <location>
        <begin position="7"/>
        <end position="26"/>
    </location>
</feature>
<protein>
    <submittedName>
        <fullName evidence="5">Polysaccharide biosynthesis protein CapD</fullName>
    </submittedName>
</protein>
<proteinExistence type="inferred from homology"/>
<feature type="domain" description="Polysaccharide biosynthesis protein CapD-like" evidence="4">
    <location>
        <begin position="284"/>
        <end position="578"/>
    </location>
</feature>
<dbReference type="EMBL" id="CP005587">
    <property type="protein sequence ID" value="AGK56306.1"/>
    <property type="molecule type" value="Genomic_DNA"/>
</dbReference>
<feature type="transmembrane region" description="Helical" evidence="3">
    <location>
        <begin position="70"/>
        <end position="94"/>
    </location>
</feature>
<accession>N0B6Y4</accession>
<keyword evidence="6" id="KW-1185">Reference proteome</keyword>
<dbReference type="HOGENOM" id="CLU_013560_6_0_5"/>
<dbReference type="Proteomes" id="UP000005952">
    <property type="component" value="Chromosome"/>
</dbReference>
<keyword evidence="3" id="KW-1133">Transmembrane helix</keyword>
<reference evidence="5 6" key="1">
    <citation type="journal article" date="2013" name="Genome Announc.">
        <title>Genome sequences for three denitrifying bacterial strains isolated from a uranium- and nitrate-contaminated subsurface environment.</title>
        <authorList>
            <person name="Venkatramanan R."/>
            <person name="Prakash O."/>
            <person name="Woyke T."/>
            <person name="Chain P."/>
            <person name="Goodwin L.A."/>
            <person name="Watson D."/>
            <person name="Brooks S."/>
            <person name="Kostka J.E."/>
            <person name="Green S.J."/>
        </authorList>
    </citation>
    <scope>NUCLEOTIDE SEQUENCE [LARGE SCALE GENOMIC DNA]</scope>
    <source>
        <strain evidence="5 6">1NES1</strain>
    </source>
</reference>